<feature type="region of interest" description="Disordered" evidence="1">
    <location>
        <begin position="476"/>
        <end position="511"/>
    </location>
</feature>
<comment type="caution">
    <text evidence="2">The sequence shown here is derived from an EMBL/GenBank/DDBJ whole genome shotgun (WGS) entry which is preliminary data.</text>
</comment>
<feature type="region of interest" description="Disordered" evidence="1">
    <location>
        <begin position="272"/>
        <end position="338"/>
    </location>
</feature>
<feature type="region of interest" description="Disordered" evidence="1">
    <location>
        <begin position="701"/>
        <end position="723"/>
    </location>
</feature>
<gene>
    <name evidence="2" type="ORF">CK203_105328</name>
</gene>
<feature type="compositionally biased region" description="Basic and acidic residues" evidence="1">
    <location>
        <begin position="702"/>
        <end position="723"/>
    </location>
</feature>
<reference evidence="2 3" key="1">
    <citation type="journal article" date="2018" name="PLoS Genet.">
        <title>Population sequencing reveals clonal diversity and ancestral inbreeding in the grapevine cultivar Chardonnay.</title>
        <authorList>
            <person name="Roach M.J."/>
            <person name="Johnson D.L."/>
            <person name="Bohlmann J."/>
            <person name="van Vuuren H.J."/>
            <person name="Jones S.J."/>
            <person name="Pretorius I.S."/>
            <person name="Schmidt S.A."/>
            <person name="Borneman A.R."/>
        </authorList>
    </citation>
    <scope>NUCLEOTIDE SEQUENCE [LARGE SCALE GENOMIC DNA]</scope>
    <source>
        <strain evidence="3">cv. Chardonnay</strain>
        <tissue evidence="2">Leaf</tissue>
    </source>
</reference>
<evidence type="ECO:0000313" key="2">
    <source>
        <dbReference type="EMBL" id="RVW21173.1"/>
    </source>
</evidence>
<protein>
    <submittedName>
        <fullName evidence="2">Uncharacterized protein</fullName>
    </submittedName>
</protein>
<dbReference type="EMBL" id="QGNW01002309">
    <property type="protein sequence ID" value="RVW21173.1"/>
    <property type="molecule type" value="Genomic_DNA"/>
</dbReference>
<feature type="region of interest" description="Disordered" evidence="1">
    <location>
        <begin position="612"/>
        <end position="635"/>
    </location>
</feature>
<name>A0A438CD47_VITVI</name>
<evidence type="ECO:0000256" key="1">
    <source>
        <dbReference type="SAM" id="MobiDB-lite"/>
    </source>
</evidence>
<dbReference type="AlphaFoldDB" id="A0A438CD47"/>
<proteinExistence type="predicted"/>
<organism evidence="2 3">
    <name type="scientific">Vitis vinifera</name>
    <name type="common">Grape</name>
    <dbReference type="NCBI Taxonomy" id="29760"/>
    <lineage>
        <taxon>Eukaryota</taxon>
        <taxon>Viridiplantae</taxon>
        <taxon>Streptophyta</taxon>
        <taxon>Embryophyta</taxon>
        <taxon>Tracheophyta</taxon>
        <taxon>Spermatophyta</taxon>
        <taxon>Magnoliopsida</taxon>
        <taxon>eudicotyledons</taxon>
        <taxon>Gunneridae</taxon>
        <taxon>Pentapetalae</taxon>
        <taxon>rosids</taxon>
        <taxon>Vitales</taxon>
        <taxon>Vitaceae</taxon>
        <taxon>Viteae</taxon>
        <taxon>Vitis</taxon>
    </lineage>
</organism>
<evidence type="ECO:0000313" key="3">
    <source>
        <dbReference type="Proteomes" id="UP000288805"/>
    </source>
</evidence>
<feature type="region of interest" description="Disordered" evidence="1">
    <location>
        <begin position="384"/>
        <end position="458"/>
    </location>
</feature>
<feature type="compositionally biased region" description="Basic residues" evidence="1">
    <location>
        <begin position="310"/>
        <end position="320"/>
    </location>
</feature>
<dbReference type="Proteomes" id="UP000288805">
    <property type="component" value="Unassembled WGS sequence"/>
</dbReference>
<accession>A0A438CD47</accession>
<feature type="compositionally biased region" description="Basic and acidic residues" evidence="1">
    <location>
        <begin position="321"/>
        <end position="330"/>
    </location>
</feature>
<sequence length="723" mass="81027">MAPKKTISSARVSEAGEKAIDKLDVKEFRERFCIPNDLSIDLVNEEAAMPTEKGEENVILFTKEQFNAGLRFPLPALFKEFLHFSQVPPIFIHPNLVRVLMGCSIINMLYSLDLTLLEVFFVYSLKKAKNDIFSVSAHLPSLQMVTKLLDSTKGGAKGLVAVRGGWAGLPERASRPFSPNYTLKIPGLELRGHLVDWVEKASFACVCKLFEIDPKERAYKILLSARNLIAVVRESQEYVINILPRKLAKDEIVPGEHYTVKELPLYQEAKEADAERRRKLLEDRDQRKNEGTIRKAPGQKRGPDSPPKKAPAKRRKLVKKNGKDVKEPTPPKEFPPPQITYEGEVMIEEPVNAAPHSISSGPGRMSGLNHSGTSLAAVARLANLKRPRWRKRGAESQSQPSDDPDRLAIVPVKGPPLKKPRSTRDLRSGLPGRLQERQQEIEVSCASAHDAHPDGGEVEVATETSAAPAIILAEGASGHLRPDEDVGVPNPGQESPSVSSSEEEPADDAAPASPFSYAELEAKLKQITPDWKAIKPSAKMFDMIETLMRGLRGMAQQHDLFTQLLQTADYMRTFSSRRQEIENQLRLRMEEAEANLSTMREENEALRVELAEAKSREESTAGRLHEAEGEAARLRDEVSQLRTEVSNEKKQNEDLQMRLDVQKEELEREFAVEREELAADYQQQVDDTFIFGYRCYMKKNGIKRDTPSIPPGEEKKLHEKPAP</sequence>
<feature type="compositionally biased region" description="Basic and acidic residues" evidence="1">
    <location>
        <begin position="272"/>
        <end position="293"/>
    </location>
</feature>